<reference evidence="1" key="1">
    <citation type="submission" date="2020-11" db="EMBL/GenBank/DDBJ databases">
        <authorList>
            <person name="Tran Van P."/>
        </authorList>
    </citation>
    <scope>NUCLEOTIDE SEQUENCE</scope>
</reference>
<dbReference type="EMBL" id="OA882992">
    <property type="protein sequence ID" value="CAD7277605.1"/>
    <property type="molecule type" value="Genomic_DNA"/>
</dbReference>
<name>A0A7R9BLM2_9CRUS</name>
<evidence type="ECO:0000313" key="2">
    <source>
        <dbReference type="Proteomes" id="UP000678499"/>
    </source>
</evidence>
<evidence type="ECO:0000313" key="1">
    <source>
        <dbReference type="EMBL" id="CAD7277605.1"/>
    </source>
</evidence>
<accession>A0A7R9BLM2</accession>
<dbReference type="AlphaFoldDB" id="A0A7R9BLM2"/>
<sequence length="395" mass="45032">MEFDQKMHRRLGRKLGLRTAGQAQQTLITLQGAACRYGEADTAAMIGAPIAAVPIGANYEKNLAVPNSGNLFQELAIARFYQMNRLKEDILHLRKKYARLRAQIKARRLDLRFKLAVLNGIETDFCDSSSCPSQKDIATSAVCSLSQQVLEAIARFYQMNRLKEDILHLRKKYARLRAQIKARRLDLRFKLAVLNGIETDLCDSSSCPSQKDIATSAVCSLSQQVQMLKNEYEIGEKSLQFRIDQLQWVKRNLEVTKIDNIKAETKNQEVILRDSVNKAQALRNVAQTMYERLLGLVKTFEETEELKHSIIAAKMTLEAESVVTDRDEEAPELRQFKHNLLSRLPPEMLASRDVSCPSEYIIKDLEEFLRLMTRAKALTKIYSHLRAPLAEFKVS</sequence>
<keyword evidence="2" id="KW-1185">Reference proteome</keyword>
<proteinExistence type="predicted"/>
<dbReference type="EMBL" id="CAJPEX010000955">
    <property type="protein sequence ID" value="CAG0917757.1"/>
    <property type="molecule type" value="Genomic_DNA"/>
</dbReference>
<gene>
    <name evidence="1" type="ORF">NMOB1V02_LOCUS5335</name>
</gene>
<organism evidence="1">
    <name type="scientific">Notodromas monacha</name>
    <dbReference type="NCBI Taxonomy" id="399045"/>
    <lineage>
        <taxon>Eukaryota</taxon>
        <taxon>Metazoa</taxon>
        <taxon>Ecdysozoa</taxon>
        <taxon>Arthropoda</taxon>
        <taxon>Crustacea</taxon>
        <taxon>Oligostraca</taxon>
        <taxon>Ostracoda</taxon>
        <taxon>Podocopa</taxon>
        <taxon>Podocopida</taxon>
        <taxon>Cypridocopina</taxon>
        <taxon>Cypridoidea</taxon>
        <taxon>Cyprididae</taxon>
        <taxon>Notodromas</taxon>
    </lineage>
</organism>
<dbReference type="Proteomes" id="UP000678499">
    <property type="component" value="Unassembled WGS sequence"/>
</dbReference>
<protein>
    <submittedName>
        <fullName evidence="1">Uncharacterized protein</fullName>
    </submittedName>
</protein>